<evidence type="ECO:0000259" key="3">
    <source>
        <dbReference type="PROSITE" id="PS51471"/>
    </source>
</evidence>
<dbReference type="PANTHER" id="PTHR31573">
    <property type="entry name" value="ALPHA-KETOGLUTARATE-DEPENDENT DIOXYGENASE ALKB HOMOLOG 2"/>
    <property type="match status" value="1"/>
</dbReference>
<dbReference type="Pfam" id="PF13532">
    <property type="entry name" value="2OG-FeII_Oxy_2"/>
    <property type="match status" value="1"/>
</dbReference>
<dbReference type="GO" id="GO:0051747">
    <property type="term" value="F:cytosine C-5 DNA demethylase activity"/>
    <property type="evidence" value="ECO:0007669"/>
    <property type="project" value="TreeGrafter"/>
</dbReference>
<dbReference type="GO" id="GO:0006307">
    <property type="term" value="P:DNA alkylation repair"/>
    <property type="evidence" value="ECO:0007669"/>
    <property type="project" value="TreeGrafter"/>
</dbReference>
<dbReference type="EMBL" id="OIVN01002247">
    <property type="protein sequence ID" value="SPD01968.1"/>
    <property type="molecule type" value="Genomic_DNA"/>
</dbReference>
<feature type="binding site" evidence="2">
    <location>
        <position position="131"/>
    </location>
    <ligand>
        <name>2-oxoglutarate</name>
        <dbReference type="ChEBI" id="CHEBI:16810"/>
    </ligand>
</feature>
<dbReference type="PANTHER" id="PTHR31573:SF1">
    <property type="entry name" value="DNA OXIDATIVE DEMETHYLASE ALKBH2"/>
    <property type="match status" value="1"/>
</dbReference>
<dbReference type="GO" id="GO:0008198">
    <property type="term" value="F:ferrous iron binding"/>
    <property type="evidence" value="ECO:0007669"/>
    <property type="project" value="TreeGrafter"/>
</dbReference>
<feature type="binding site" evidence="2">
    <location>
        <position position="143"/>
    </location>
    <ligand>
        <name>2-oxoglutarate</name>
        <dbReference type="ChEBI" id="CHEBI:16810"/>
    </ligand>
</feature>
<feature type="binding site" evidence="2">
    <location>
        <position position="133"/>
    </location>
    <ligand>
        <name>2-oxoglutarate</name>
        <dbReference type="ChEBI" id="CHEBI:16810"/>
    </ligand>
</feature>
<reference evidence="4" key="1">
    <citation type="submission" date="2018-02" db="EMBL/GenBank/DDBJ databases">
        <authorList>
            <person name="Cohen D.B."/>
            <person name="Kent A.D."/>
        </authorList>
    </citation>
    <scope>NUCLEOTIDE SEQUENCE</scope>
</reference>
<proteinExistence type="inferred from homology"/>
<dbReference type="InterPro" id="IPR037151">
    <property type="entry name" value="AlkB-like_sf"/>
</dbReference>
<dbReference type="PROSITE" id="PS51471">
    <property type="entry name" value="FE2OG_OXY"/>
    <property type="match status" value="1"/>
</dbReference>
<accession>A0A2N9GR83</accession>
<dbReference type="SUPFAM" id="SSF51197">
    <property type="entry name" value="Clavaminate synthase-like"/>
    <property type="match status" value="1"/>
</dbReference>
<comment type="similarity">
    <text evidence="1">Belongs to the alkB family.</text>
</comment>
<feature type="binding site" evidence="2">
    <location>
        <position position="274"/>
    </location>
    <ligand>
        <name>2-oxoglutarate</name>
        <dbReference type="ChEBI" id="CHEBI:16810"/>
    </ligand>
</feature>
<sequence>MSLMLKLKAVSDSESDPTNPNPTVKTQTVDLGNGSEIVYIQRFIPFDQAWKWFHYLNNQIPWTRPTIRVFGRSCVQPRDTCYVASPGLPDLIYSGYQPHAYSWDDYPPLKDILEAVHNALPGSCFNSLLLNRYKGGNDYVGWHSDDEKLYGLTPEIASVSFGCDREFFIKKKPCKKTSHGMIKRLFTSCEFFVCVHFLILEFHVYNCPLVLVSKRHHEEPASKRLKKSSYTDQHTFKLKHGSLLMMRGNTQRDWIHSVPKRAKVEETRINLTFRHVL</sequence>
<feature type="binding site" evidence="2">
    <location>
        <position position="272"/>
    </location>
    <ligand>
        <name>2-oxoglutarate</name>
        <dbReference type="ChEBI" id="CHEBI:16810"/>
    </ligand>
</feature>
<evidence type="ECO:0000313" key="4">
    <source>
        <dbReference type="EMBL" id="SPD01968.1"/>
    </source>
</evidence>
<dbReference type="InterPro" id="IPR032852">
    <property type="entry name" value="ALKBH2"/>
</dbReference>
<name>A0A2N9GR83_FAGSY</name>
<feature type="binding site" evidence="2">
    <location>
        <begin position="70"/>
        <end position="72"/>
    </location>
    <ligand>
        <name>substrate</name>
    </ligand>
</feature>
<evidence type="ECO:0000256" key="1">
    <source>
        <dbReference type="ARBA" id="ARBA00007879"/>
    </source>
</evidence>
<evidence type="ECO:0000256" key="2">
    <source>
        <dbReference type="PIRSR" id="PIRSR632852-1"/>
    </source>
</evidence>
<feature type="binding site" evidence="2">
    <location>
        <position position="146"/>
    </location>
    <ligand>
        <name>substrate</name>
    </ligand>
</feature>
<feature type="domain" description="Fe2OG dioxygenase" evidence="3">
    <location>
        <begin position="124"/>
        <end position="277"/>
    </location>
</feature>
<dbReference type="GO" id="GO:0035516">
    <property type="term" value="F:broad specificity oxidative DNA demethylase activity"/>
    <property type="evidence" value="ECO:0007669"/>
    <property type="project" value="TreeGrafter"/>
</dbReference>
<protein>
    <recommendedName>
        <fullName evidence="3">Fe2OG dioxygenase domain-containing protein</fullName>
    </recommendedName>
</protein>
<feature type="binding site" evidence="2">
    <location>
        <position position="256"/>
    </location>
    <ligand>
        <name>2-oxoglutarate</name>
        <dbReference type="ChEBI" id="CHEBI:16810"/>
    </ligand>
</feature>
<gene>
    <name evidence="4" type="ORF">FSB_LOCUS29850</name>
</gene>
<dbReference type="AlphaFoldDB" id="A0A2N9GR83"/>
<dbReference type="InterPro" id="IPR027450">
    <property type="entry name" value="AlkB-like"/>
</dbReference>
<dbReference type="FunFam" id="2.60.120.590:FF:000015">
    <property type="entry name" value="DNA oxidative demethylase ALKBH2"/>
    <property type="match status" value="1"/>
</dbReference>
<feature type="binding site" evidence="2">
    <location>
        <position position="268"/>
    </location>
    <ligand>
        <name>2-oxoglutarate</name>
        <dbReference type="ChEBI" id="CHEBI:16810"/>
    </ligand>
</feature>
<dbReference type="Gene3D" id="2.60.120.590">
    <property type="entry name" value="Alpha-ketoglutarate-dependent dioxygenase AlkB-like"/>
    <property type="match status" value="1"/>
</dbReference>
<organism evidence="4">
    <name type="scientific">Fagus sylvatica</name>
    <name type="common">Beechnut</name>
    <dbReference type="NCBI Taxonomy" id="28930"/>
    <lineage>
        <taxon>Eukaryota</taxon>
        <taxon>Viridiplantae</taxon>
        <taxon>Streptophyta</taxon>
        <taxon>Embryophyta</taxon>
        <taxon>Tracheophyta</taxon>
        <taxon>Spermatophyta</taxon>
        <taxon>Magnoliopsida</taxon>
        <taxon>eudicotyledons</taxon>
        <taxon>Gunneridae</taxon>
        <taxon>Pentapetalae</taxon>
        <taxon>rosids</taxon>
        <taxon>fabids</taxon>
        <taxon>Fagales</taxon>
        <taxon>Fagaceae</taxon>
        <taxon>Fagus</taxon>
    </lineage>
</organism>
<dbReference type="InterPro" id="IPR005123">
    <property type="entry name" value="Oxoglu/Fe-dep_dioxygenase_dom"/>
</dbReference>